<feature type="region of interest" description="Disordered" evidence="7">
    <location>
        <begin position="1"/>
        <end position="24"/>
    </location>
</feature>
<keyword evidence="11" id="KW-1185">Reference proteome</keyword>
<dbReference type="PANTHER" id="PTHR48017">
    <property type="entry name" value="OS05G0424000 PROTEIN-RELATED"/>
    <property type="match status" value="1"/>
</dbReference>
<dbReference type="AlphaFoldDB" id="S8E5J8"/>
<dbReference type="Proteomes" id="UP000015453">
    <property type="component" value="Unassembled WGS sequence"/>
</dbReference>
<dbReference type="Pfam" id="PF01490">
    <property type="entry name" value="Aa_trans"/>
    <property type="match status" value="1"/>
</dbReference>
<sequence>MVEVEEPDEKSHPLLASSSSRSGDFTRTGTLWTAVAHIITGVIGSGVLSLAWSVAQLGWIAGPLAMVVFGMITVVSSNLLCDCYRYPDAEKGHIRNRSYAEAANSYLGKTSMWVVGIFVQESYYGYGIAYTITSAICMRAILKSNCYHEKGHDAPCNYDDTSFMLLFGAVQLVFSQIPDFHSMKWLSVIAAIMSFAYSTVGLSLGLARVVESGEVRGEIGGVPTSSLASKVWLSGQALGDIAFAFSFNIILLQIQDTLRAPPPENRTMKKASMVATLITGVFFLLSGCFGYAAFGDLAPGNILTGFGFYEPYWLIDIANAFVVIHLVGGYQIFSQPLFADFERYVEKRHPDNGFIINEYVMKLPLLPPLRLNLLRLCFRTAYVASTTVLGISFPYFNEVLGVLGALNFWPLAIYFPVEMYLSQNKIRAWTGIWVSLQAFRIFCLLCTIVALIGSVQGLLSRKLS</sequence>
<evidence type="ECO:0000259" key="9">
    <source>
        <dbReference type="Pfam" id="PF01490"/>
    </source>
</evidence>
<feature type="transmembrane region" description="Helical" evidence="8">
    <location>
        <begin position="185"/>
        <end position="207"/>
    </location>
</feature>
<keyword evidence="5 8" id="KW-1133">Transmembrane helix</keyword>
<dbReference type="InterPro" id="IPR013057">
    <property type="entry name" value="AA_transpt_TM"/>
</dbReference>
<evidence type="ECO:0000256" key="4">
    <source>
        <dbReference type="ARBA" id="ARBA00022970"/>
    </source>
</evidence>
<feature type="transmembrane region" description="Helical" evidence="8">
    <location>
        <begin position="438"/>
        <end position="459"/>
    </location>
</feature>
<comment type="subcellular location">
    <subcellularLocation>
        <location evidence="1">Membrane</location>
    </subcellularLocation>
</comment>
<protein>
    <recommendedName>
        <fullName evidence="9">Amino acid transporter transmembrane domain-containing protein</fullName>
    </recommendedName>
</protein>
<feature type="transmembrane region" description="Helical" evidence="8">
    <location>
        <begin position="312"/>
        <end position="333"/>
    </location>
</feature>
<keyword evidence="2" id="KW-0813">Transport</keyword>
<comment type="caution">
    <text evidence="10">The sequence shown here is derived from an EMBL/GenBank/DDBJ whole genome shotgun (WGS) entry which is preliminary data.</text>
</comment>
<feature type="transmembrane region" description="Helical" evidence="8">
    <location>
        <begin position="399"/>
        <end position="417"/>
    </location>
</feature>
<evidence type="ECO:0000256" key="7">
    <source>
        <dbReference type="SAM" id="MobiDB-lite"/>
    </source>
</evidence>
<feature type="transmembrane region" description="Helical" evidence="8">
    <location>
        <begin position="273"/>
        <end position="292"/>
    </location>
</feature>
<keyword evidence="3 8" id="KW-0812">Transmembrane</keyword>
<proteinExistence type="predicted"/>
<keyword evidence="6 8" id="KW-0472">Membrane</keyword>
<dbReference type="GO" id="GO:0006865">
    <property type="term" value="P:amino acid transport"/>
    <property type="evidence" value="ECO:0007669"/>
    <property type="project" value="UniProtKB-KW"/>
</dbReference>
<organism evidence="10 11">
    <name type="scientific">Genlisea aurea</name>
    <dbReference type="NCBI Taxonomy" id="192259"/>
    <lineage>
        <taxon>Eukaryota</taxon>
        <taxon>Viridiplantae</taxon>
        <taxon>Streptophyta</taxon>
        <taxon>Embryophyta</taxon>
        <taxon>Tracheophyta</taxon>
        <taxon>Spermatophyta</taxon>
        <taxon>Magnoliopsida</taxon>
        <taxon>eudicotyledons</taxon>
        <taxon>Gunneridae</taxon>
        <taxon>Pentapetalae</taxon>
        <taxon>asterids</taxon>
        <taxon>lamiids</taxon>
        <taxon>Lamiales</taxon>
        <taxon>Lentibulariaceae</taxon>
        <taxon>Genlisea</taxon>
    </lineage>
</organism>
<evidence type="ECO:0000256" key="8">
    <source>
        <dbReference type="SAM" id="Phobius"/>
    </source>
</evidence>
<evidence type="ECO:0000313" key="11">
    <source>
        <dbReference type="Proteomes" id="UP000015453"/>
    </source>
</evidence>
<evidence type="ECO:0000313" key="10">
    <source>
        <dbReference type="EMBL" id="EPS71068.1"/>
    </source>
</evidence>
<evidence type="ECO:0000256" key="3">
    <source>
        <dbReference type="ARBA" id="ARBA00022692"/>
    </source>
</evidence>
<feature type="transmembrane region" description="Helical" evidence="8">
    <location>
        <begin position="31"/>
        <end position="54"/>
    </location>
</feature>
<gene>
    <name evidence="10" type="ORF">M569_03688</name>
</gene>
<evidence type="ECO:0000256" key="2">
    <source>
        <dbReference type="ARBA" id="ARBA00022448"/>
    </source>
</evidence>
<feature type="transmembrane region" description="Helical" evidence="8">
    <location>
        <begin position="60"/>
        <end position="81"/>
    </location>
</feature>
<feature type="domain" description="Amino acid transporter transmembrane" evidence="9">
    <location>
        <begin position="27"/>
        <end position="459"/>
    </location>
</feature>
<evidence type="ECO:0000256" key="6">
    <source>
        <dbReference type="ARBA" id="ARBA00023136"/>
    </source>
</evidence>
<accession>S8E5J8</accession>
<dbReference type="EMBL" id="AUSU01001424">
    <property type="protein sequence ID" value="EPS71068.1"/>
    <property type="molecule type" value="Genomic_DNA"/>
</dbReference>
<evidence type="ECO:0000256" key="1">
    <source>
        <dbReference type="ARBA" id="ARBA00004370"/>
    </source>
</evidence>
<evidence type="ECO:0000256" key="5">
    <source>
        <dbReference type="ARBA" id="ARBA00022989"/>
    </source>
</evidence>
<dbReference type="OrthoDB" id="40134at2759"/>
<keyword evidence="4" id="KW-0029">Amino-acid transport</keyword>
<feature type="transmembrane region" description="Helical" evidence="8">
    <location>
        <begin position="231"/>
        <end position="252"/>
    </location>
</feature>
<dbReference type="GO" id="GO:0016020">
    <property type="term" value="C:membrane"/>
    <property type="evidence" value="ECO:0007669"/>
    <property type="project" value="UniProtKB-SubCell"/>
</dbReference>
<name>S8E5J8_9LAMI</name>
<reference evidence="10 11" key="1">
    <citation type="journal article" date="2013" name="BMC Genomics">
        <title>The miniature genome of a carnivorous plant Genlisea aurea contains a low number of genes and short non-coding sequences.</title>
        <authorList>
            <person name="Leushkin E.V."/>
            <person name="Sutormin R.A."/>
            <person name="Nabieva E.R."/>
            <person name="Penin A.A."/>
            <person name="Kondrashov A.S."/>
            <person name="Logacheva M.D."/>
        </authorList>
    </citation>
    <scope>NUCLEOTIDE SEQUENCE [LARGE SCALE GENOMIC DNA]</scope>
</reference>